<dbReference type="InterPro" id="IPR017926">
    <property type="entry name" value="GATASE"/>
</dbReference>
<evidence type="ECO:0000313" key="3">
    <source>
        <dbReference type="Proteomes" id="UP000295371"/>
    </source>
</evidence>
<proteinExistence type="predicted"/>
<dbReference type="Pfam" id="PF00117">
    <property type="entry name" value="GATase"/>
    <property type="match status" value="1"/>
</dbReference>
<dbReference type="AlphaFoldDB" id="A0A4R7J9C4"/>
<keyword evidence="2" id="KW-0808">Transferase</keyword>
<accession>A0A4R7J9C4</accession>
<keyword evidence="2" id="KW-0315">Glutamine amidotransferase</keyword>
<dbReference type="GO" id="GO:0005829">
    <property type="term" value="C:cytosol"/>
    <property type="evidence" value="ECO:0007669"/>
    <property type="project" value="TreeGrafter"/>
</dbReference>
<reference evidence="2 3" key="1">
    <citation type="submission" date="2019-03" db="EMBL/GenBank/DDBJ databases">
        <title>Genomic Encyclopedia of Archaeal and Bacterial Type Strains, Phase II (KMG-II): from individual species to whole genera.</title>
        <authorList>
            <person name="Goeker M."/>
        </authorList>
    </citation>
    <scope>NUCLEOTIDE SEQUENCE [LARGE SCALE GENOMIC DNA]</scope>
    <source>
        <strain evidence="2 3">DSM 24323</strain>
    </source>
</reference>
<dbReference type="InterPro" id="IPR029062">
    <property type="entry name" value="Class_I_gatase-like"/>
</dbReference>
<gene>
    <name evidence="2" type="ORF">CLV29_1571</name>
</gene>
<sequence length="246" mass="26061">MTQQRTTPTVLVVENSAGSGPGRLLDFLADAGVRTQVVRVHAGEPLPAAAEVEGIVLLGGGLLPDQDHDHPFLPAERALAREAIDHGVPLLGICLGMQLLAHVTEGVVTAKSGETERGSTAIRLLPAAAEDPLFGSLGSRLQMVQNHQDSVTTAPPSAVVLADSDSCTVQAFRIGESAWGVQFHPEVGAERLLRWDESAMSPAGLNREQMYAEALAHEEANQRQSRALIGAFAARVREHAEHGGSR</sequence>
<name>A0A4R7J9C4_9ACTN</name>
<dbReference type="Gene3D" id="3.40.50.880">
    <property type="match status" value="1"/>
</dbReference>
<evidence type="ECO:0000313" key="2">
    <source>
        <dbReference type="EMBL" id="TDT33935.1"/>
    </source>
</evidence>
<dbReference type="EMBL" id="SOAW01000001">
    <property type="protein sequence ID" value="TDT33935.1"/>
    <property type="molecule type" value="Genomic_DNA"/>
</dbReference>
<comment type="caution">
    <text evidence="2">The sequence shown here is derived from an EMBL/GenBank/DDBJ whole genome shotgun (WGS) entry which is preliminary data.</text>
</comment>
<dbReference type="PROSITE" id="PS51273">
    <property type="entry name" value="GATASE_TYPE_1"/>
    <property type="match status" value="1"/>
</dbReference>
<protein>
    <submittedName>
        <fullName evidence="2">GMP synthase-like glutamine amidotransferase</fullName>
    </submittedName>
</protein>
<dbReference type="InterPro" id="IPR044992">
    <property type="entry name" value="ChyE-like"/>
</dbReference>
<organism evidence="2 3">
    <name type="scientific">Naumannella halotolerans</name>
    <dbReference type="NCBI Taxonomy" id="993414"/>
    <lineage>
        <taxon>Bacteria</taxon>
        <taxon>Bacillati</taxon>
        <taxon>Actinomycetota</taxon>
        <taxon>Actinomycetes</taxon>
        <taxon>Propionibacteriales</taxon>
        <taxon>Propionibacteriaceae</taxon>
        <taxon>Naumannella</taxon>
    </lineage>
</organism>
<evidence type="ECO:0000259" key="1">
    <source>
        <dbReference type="Pfam" id="PF00117"/>
    </source>
</evidence>
<dbReference type="PANTHER" id="PTHR42695:SF5">
    <property type="entry name" value="GLUTAMINE AMIDOTRANSFERASE YLR126C-RELATED"/>
    <property type="match status" value="1"/>
</dbReference>
<dbReference type="PANTHER" id="PTHR42695">
    <property type="entry name" value="GLUTAMINE AMIDOTRANSFERASE YLR126C-RELATED"/>
    <property type="match status" value="1"/>
</dbReference>
<dbReference type="RefSeq" id="WP_208292807.1">
    <property type="nucleotide sequence ID" value="NZ_SOAW01000001.1"/>
</dbReference>
<dbReference type="Proteomes" id="UP000295371">
    <property type="component" value="Unassembled WGS sequence"/>
</dbReference>
<dbReference type="GO" id="GO:0016740">
    <property type="term" value="F:transferase activity"/>
    <property type="evidence" value="ECO:0007669"/>
    <property type="project" value="UniProtKB-KW"/>
</dbReference>
<keyword evidence="3" id="KW-1185">Reference proteome</keyword>
<feature type="domain" description="Glutamine amidotransferase" evidence="1">
    <location>
        <begin position="25"/>
        <end position="188"/>
    </location>
</feature>
<dbReference type="CDD" id="cd01741">
    <property type="entry name" value="GATase1_1"/>
    <property type="match status" value="1"/>
</dbReference>
<dbReference type="SUPFAM" id="SSF52317">
    <property type="entry name" value="Class I glutamine amidotransferase-like"/>
    <property type="match status" value="1"/>
</dbReference>